<keyword evidence="1" id="KW-1133">Transmembrane helix</keyword>
<proteinExistence type="predicted"/>
<sequence length="379" mass="43547">METVYSDDILFAKLKRVFGKLWIVLELTGIFVFEKKNVSKMSRCSLILLEFCFPAFLHCNLFYLWYCIITNGKLNYELIIDITIPLLSIILWWLIYVRRNLLKNYYAHMISVTVVIKESQRRTLSYLINISLIFVVIYYIFFTGVQVIQGNVLVATTLLYFRTAQEIILPSVVAILYCSNCYFLLLGLRSIKSKLEQQPDMCSEGVRKICKLYFSVIQGIEKFEDLFSTPVFILVANNFCLVSLIVMDMLYVRDWISKLMVEAVFYCLYVFASLGVLTICAANIPLEMQRIKSVLLNKMSASSFEGGLLGNEKCIELLLKRDVFILTSCNVFQFDRGFLLKALVTVVAQAIVVSQLVHSVQIISSSEEESSLIKQPENF</sequence>
<feature type="transmembrane region" description="Helical" evidence="1">
    <location>
        <begin position="126"/>
        <end position="148"/>
    </location>
</feature>
<evidence type="ECO:0000313" key="3">
    <source>
        <dbReference type="Proteomes" id="UP000886998"/>
    </source>
</evidence>
<dbReference type="AlphaFoldDB" id="A0A8X6Y4I5"/>
<dbReference type="EMBL" id="BMAV01015090">
    <property type="protein sequence ID" value="GFY64127.1"/>
    <property type="molecule type" value="Genomic_DNA"/>
</dbReference>
<organism evidence="2 3">
    <name type="scientific">Trichonephila inaurata madagascariensis</name>
    <dbReference type="NCBI Taxonomy" id="2747483"/>
    <lineage>
        <taxon>Eukaryota</taxon>
        <taxon>Metazoa</taxon>
        <taxon>Ecdysozoa</taxon>
        <taxon>Arthropoda</taxon>
        <taxon>Chelicerata</taxon>
        <taxon>Arachnida</taxon>
        <taxon>Araneae</taxon>
        <taxon>Araneomorphae</taxon>
        <taxon>Entelegynae</taxon>
        <taxon>Araneoidea</taxon>
        <taxon>Nephilidae</taxon>
        <taxon>Trichonephila</taxon>
        <taxon>Trichonephila inaurata</taxon>
    </lineage>
</organism>
<evidence type="ECO:0000313" key="2">
    <source>
        <dbReference type="EMBL" id="GFY64127.1"/>
    </source>
</evidence>
<protein>
    <submittedName>
        <fullName evidence="2">Uncharacterized protein</fullName>
    </submittedName>
</protein>
<feature type="transmembrane region" description="Helical" evidence="1">
    <location>
        <begin position="231"/>
        <end position="251"/>
    </location>
</feature>
<gene>
    <name evidence="2" type="primary">AVEN_65590_1</name>
    <name evidence="2" type="ORF">TNIN_118821</name>
</gene>
<name>A0A8X6Y4I5_9ARAC</name>
<accession>A0A8X6Y4I5</accession>
<keyword evidence="1" id="KW-0472">Membrane</keyword>
<evidence type="ECO:0000256" key="1">
    <source>
        <dbReference type="SAM" id="Phobius"/>
    </source>
</evidence>
<feature type="transmembrane region" description="Helical" evidence="1">
    <location>
        <begin position="78"/>
        <end position="97"/>
    </location>
</feature>
<reference evidence="2" key="1">
    <citation type="submission" date="2020-08" db="EMBL/GenBank/DDBJ databases">
        <title>Multicomponent nature underlies the extraordinary mechanical properties of spider dragline silk.</title>
        <authorList>
            <person name="Kono N."/>
            <person name="Nakamura H."/>
            <person name="Mori M."/>
            <person name="Yoshida Y."/>
            <person name="Ohtoshi R."/>
            <person name="Malay A.D."/>
            <person name="Moran D.A.P."/>
            <person name="Tomita M."/>
            <person name="Numata K."/>
            <person name="Arakawa K."/>
        </authorList>
    </citation>
    <scope>NUCLEOTIDE SEQUENCE</scope>
</reference>
<comment type="caution">
    <text evidence="2">The sequence shown here is derived from an EMBL/GenBank/DDBJ whole genome shotgun (WGS) entry which is preliminary data.</text>
</comment>
<dbReference type="Proteomes" id="UP000886998">
    <property type="component" value="Unassembled WGS sequence"/>
</dbReference>
<feature type="transmembrane region" description="Helical" evidence="1">
    <location>
        <begin position="46"/>
        <end position="66"/>
    </location>
</feature>
<keyword evidence="3" id="KW-1185">Reference proteome</keyword>
<feature type="transmembrane region" description="Helical" evidence="1">
    <location>
        <begin position="168"/>
        <end position="188"/>
    </location>
</feature>
<keyword evidence="1" id="KW-0812">Transmembrane</keyword>
<feature type="transmembrane region" description="Helical" evidence="1">
    <location>
        <begin position="263"/>
        <end position="286"/>
    </location>
</feature>